<dbReference type="GO" id="GO:0004817">
    <property type="term" value="F:cysteine-tRNA ligase activity"/>
    <property type="evidence" value="ECO:0007669"/>
    <property type="project" value="UniProtKB-UniRule"/>
</dbReference>
<feature type="binding site" evidence="12">
    <location>
        <position position="234"/>
    </location>
    <ligand>
        <name>Zn(2+)</name>
        <dbReference type="ChEBI" id="CHEBI:29105"/>
    </ligand>
</feature>
<dbReference type="KEGG" id="icp:ICMP_232"/>
<dbReference type="HAMAP" id="MF_00041">
    <property type="entry name" value="Cys_tRNA_synth"/>
    <property type="match status" value="1"/>
</dbReference>
<dbReference type="InterPro" id="IPR032678">
    <property type="entry name" value="tRNA-synt_1_cat_dom"/>
</dbReference>
<dbReference type="CDD" id="cd07963">
    <property type="entry name" value="Anticodon_Ia_Cys"/>
    <property type="match status" value="1"/>
</dbReference>
<feature type="binding site" evidence="12">
    <location>
        <position position="269"/>
    </location>
    <ligand>
        <name>ATP</name>
        <dbReference type="ChEBI" id="CHEBI:30616"/>
    </ligand>
</feature>
<dbReference type="InterPro" id="IPR015273">
    <property type="entry name" value="Cys-tRNA-synt_Ia_DALR"/>
</dbReference>
<keyword evidence="7 12" id="KW-0547">Nucleotide-binding</keyword>
<protein>
    <recommendedName>
        <fullName evidence="12">Cysteine--tRNA ligase</fullName>
        <ecNumber evidence="12">6.1.1.16</ecNumber>
    </recommendedName>
    <alternativeName>
        <fullName evidence="12">Cysteinyl-tRNA synthetase</fullName>
        <shortName evidence="12">CysRS</shortName>
    </alternativeName>
</protein>
<keyword evidence="15" id="KW-1185">Reference proteome</keyword>
<dbReference type="Pfam" id="PF23493">
    <property type="entry name" value="CysS_C"/>
    <property type="match status" value="1"/>
</dbReference>
<evidence type="ECO:0000256" key="8">
    <source>
        <dbReference type="ARBA" id="ARBA00022833"/>
    </source>
</evidence>
<feature type="short sequence motif" description="'KMSKS' region" evidence="12">
    <location>
        <begin position="266"/>
        <end position="270"/>
    </location>
</feature>
<evidence type="ECO:0000256" key="5">
    <source>
        <dbReference type="ARBA" id="ARBA00022598"/>
    </source>
</evidence>
<sequence length="457" mass="53046">MLKIFNTLSRKKEIFKPIYNNNINMYVCGVTVYDFCHIGHGRTFVAFDVIARYLCYLGYNLKYVRNITDIDDKIIKRAHQNGESIDSLTNRMIIEMHKDFDALNIQLPHSEPRVTQHIDEIITFIDKLIKLKHAYIAENGDVMFSISSNKYYGLLSHQNLANLRSKILTEISNTKKCPMDFVLWKVSGIDTPNWLSPWGKGRPGWHIECSAMTEKKLGKKIDIHGGGMDLIFPHHENEIAQSSCIYDISYVNYWVHSGLITINDKKMSKSNGNYFTIRELLLQYDAETIRYFLISSHYRSPINYNKNSLIQAHLSLKRLYSALHQTNISLVSNLNNTIFDKRFRRAMDDDFNTPEALSVLFDIAHEINRLKKNHAEEASSLVSKLYELGKILGLFQKQNSDFFKKIDQKSQIEELVKMRASAREKKDWVMADMIRNKLNEIGIDVSDNIKGTIWRSK</sequence>
<dbReference type="SUPFAM" id="SSF47323">
    <property type="entry name" value="Anticodon-binding domain of a subclass of class I aminoacyl-tRNA synthetases"/>
    <property type="match status" value="1"/>
</dbReference>
<evidence type="ECO:0000256" key="11">
    <source>
        <dbReference type="ARBA" id="ARBA00023146"/>
    </source>
</evidence>
<feature type="binding site" evidence="12">
    <location>
        <position position="238"/>
    </location>
    <ligand>
        <name>Zn(2+)</name>
        <dbReference type="ChEBI" id="CHEBI:29105"/>
    </ligand>
</feature>
<keyword evidence="10 12" id="KW-0648">Protein biosynthesis</keyword>
<keyword evidence="11 12" id="KW-0030">Aminoacyl-tRNA synthetase</keyword>
<dbReference type="InterPro" id="IPR015803">
    <property type="entry name" value="Cys-tRNA-ligase"/>
</dbReference>
<dbReference type="InterPro" id="IPR014729">
    <property type="entry name" value="Rossmann-like_a/b/a_fold"/>
</dbReference>
<dbReference type="NCBIfam" id="TIGR00435">
    <property type="entry name" value="cysS"/>
    <property type="match status" value="1"/>
</dbReference>
<dbReference type="OrthoDB" id="9815130at2"/>
<evidence type="ECO:0000259" key="13">
    <source>
        <dbReference type="SMART" id="SM00840"/>
    </source>
</evidence>
<dbReference type="SMART" id="SM00840">
    <property type="entry name" value="DALR_2"/>
    <property type="match status" value="1"/>
</dbReference>
<dbReference type="EC" id="6.1.1.16" evidence="12"/>
<evidence type="ECO:0000256" key="6">
    <source>
        <dbReference type="ARBA" id="ARBA00022723"/>
    </source>
</evidence>
<dbReference type="InterPro" id="IPR009080">
    <property type="entry name" value="tRNAsynth_Ia_anticodon-bd"/>
</dbReference>
<dbReference type="PANTHER" id="PTHR10890">
    <property type="entry name" value="CYSTEINYL-TRNA SYNTHETASE"/>
    <property type="match status" value="1"/>
</dbReference>
<dbReference type="SUPFAM" id="SSF52374">
    <property type="entry name" value="Nucleotidylyl transferase"/>
    <property type="match status" value="1"/>
</dbReference>
<dbReference type="STRING" id="476281.ICMP_232"/>
<dbReference type="GO" id="GO:0005524">
    <property type="term" value="F:ATP binding"/>
    <property type="evidence" value="ECO:0007669"/>
    <property type="project" value="UniProtKB-UniRule"/>
</dbReference>
<dbReference type="GO" id="GO:0005829">
    <property type="term" value="C:cytosol"/>
    <property type="evidence" value="ECO:0007669"/>
    <property type="project" value="TreeGrafter"/>
</dbReference>
<dbReference type="InterPro" id="IPR056411">
    <property type="entry name" value="CysS_C"/>
</dbReference>
<dbReference type="HOGENOM" id="CLU_013528_0_1_6"/>
<dbReference type="CDD" id="cd00672">
    <property type="entry name" value="CysRS_core"/>
    <property type="match status" value="1"/>
</dbReference>
<feature type="domain" description="Cysteinyl-tRNA synthetase class Ia DALR" evidence="13">
    <location>
        <begin position="342"/>
        <end position="403"/>
    </location>
</feature>
<reference evidence="14 15" key="1">
    <citation type="journal article" date="2011" name="Genome Biol. Evol.">
        <title>Reductive evolution of bacterial genome in insect gut environment.</title>
        <authorList>
            <person name="Nikoh N."/>
            <person name="Hosokawa T."/>
            <person name="Ohshima K."/>
            <person name="Hattori M."/>
            <person name="Fukatsu T."/>
        </authorList>
    </citation>
    <scope>NUCLEOTIDE SEQUENCE [LARGE SCALE GENOMIC DNA]</scope>
    <source>
        <strain evidence="14 15">Mpkobe</strain>
    </source>
</reference>
<dbReference type="InterPro" id="IPR024909">
    <property type="entry name" value="Cys-tRNA/MSH_ligase"/>
</dbReference>
<gene>
    <name evidence="12 14" type="primary">cysS</name>
    <name evidence="14" type="ORF">ICMP_232</name>
</gene>
<dbReference type="PANTHER" id="PTHR10890:SF3">
    <property type="entry name" value="CYSTEINE--TRNA LIGASE, CYTOPLASMIC"/>
    <property type="match status" value="1"/>
</dbReference>
<dbReference type="Proteomes" id="UP000061704">
    <property type="component" value="Chromosome"/>
</dbReference>
<feature type="binding site" evidence="12">
    <location>
        <position position="209"/>
    </location>
    <ligand>
        <name>Zn(2+)</name>
        <dbReference type="ChEBI" id="CHEBI:29105"/>
    </ligand>
</feature>
<dbReference type="EMBL" id="AP010872">
    <property type="protein sequence ID" value="BAH83091.1"/>
    <property type="molecule type" value="Genomic_DNA"/>
</dbReference>
<evidence type="ECO:0000256" key="7">
    <source>
        <dbReference type="ARBA" id="ARBA00022741"/>
    </source>
</evidence>
<keyword evidence="4 12" id="KW-0963">Cytoplasm</keyword>
<comment type="subcellular location">
    <subcellularLocation>
        <location evidence="1 12">Cytoplasm</location>
    </subcellularLocation>
</comment>
<dbReference type="GO" id="GO:0008270">
    <property type="term" value="F:zinc ion binding"/>
    <property type="evidence" value="ECO:0007669"/>
    <property type="project" value="UniProtKB-UniRule"/>
</dbReference>
<comment type="subunit">
    <text evidence="3 12">Monomer.</text>
</comment>
<dbReference type="GO" id="GO:0006423">
    <property type="term" value="P:cysteinyl-tRNA aminoacylation"/>
    <property type="evidence" value="ECO:0007669"/>
    <property type="project" value="UniProtKB-UniRule"/>
</dbReference>
<comment type="similarity">
    <text evidence="2 12">Belongs to the class-I aminoacyl-tRNA synthetase family.</text>
</comment>
<comment type="catalytic activity">
    <reaction evidence="12">
        <text>tRNA(Cys) + L-cysteine + ATP = L-cysteinyl-tRNA(Cys) + AMP + diphosphate</text>
        <dbReference type="Rhea" id="RHEA:17773"/>
        <dbReference type="Rhea" id="RHEA-COMP:9661"/>
        <dbReference type="Rhea" id="RHEA-COMP:9679"/>
        <dbReference type="ChEBI" id="CHEBI:30616"/>
        <dbReference type="ChEBI" id="CHEBI:33019"/>
        <dbReference type="ChEBI" id="CHEBI:35235"/>
        <dbReference type="ChEBI" id="CHEBI:78442"/>
        <dbReference type="ChEBI" id="CHEBI:78517"/>
        <dbReference type="ChEBI" id="CHEBI:456215"/>
        <dbReference type="EC" id="6.1.1.16"/>
    </reaction>
</comment>
<dbReference type="PRINTS" id="PR00983">
    <property type="entry name" value="TRNASYNTHCYS"/>
</dbReference>
<evidence type="ECO:0000313" key="14">
    <source>
        <dbReference type="EMBL" id="BAH83091.1"/>
    </source>
</evidence>
<feature type="short sequence motif" description="'HIGH' region" evidence="12">
    <location>
        <begin position="30"/>
        <end position="40"/>
    </location>
</feature>
<dbReference type="Gene3D" id="3.40.50.620">
    <property type="entry name" value="HUPs"/>
    <property type="match status" value="1"/>
</dbReference>
<feature type="binding site" evidence="12">
    <location>
        <position position="28"/>
    </location>
    <ligand>
        <name>Zn(2+)</name>
        <dbReference type="ChEBI" id="CHEBI:29105"/>
    </ligand>
</feature>
<comment type="cofactor">
    <cofactor evidence="12">
        <name>Zn(2+)</name>
        <dbReference type="ChEBI" id="CHEBI:29105"/>
    </cofactor>
    <text evidence="12">Binds 1 zinc ion per subunit.</text>
</comment>
<dbReference type="Gene3D" id="1.20.120.1910">
    <property type="entry name" value="Cysteine-tRNA ligase, C-terminal anti-codon recognition domain"/>
    <property type="match status" value="1"/>
</dbReference>
<dbReference type="FunFam" id="3.40.50.620:FF:000009">
    <property type="entry name" value="Cysteine--tRNA ligase"/>
    <property type="match status" value="1"/>
</dbReference>
<keyword evidence="6 12" id="KW-0479">Metal-binding</keyword>
<keyword evidence="8 12" id="KW-0862">Zinc</keyword>
<evidence type="ECO:0000256" key="10">
    <source>
        <dbReference type="ARBA" id="ARBA00022917"/>
    </source>
</evidence>
<dbReference type="RefSeq" id="WP_041069031.1">
    <property type="nucleotide sequence ID" value="NZ_AP010872.1"/>
</dbReference>
<accession>C5WCN5</accession>
<keyword evidence="9 12" id="KW-0067">ATP-binding</keyword>
<dbReference type="Pfam" id="PF09190">
    <property type="entry name" value="DALR_2"/>
    <property type="match status" value="1"/>
</dbReference>
<evidence type="ECO:0000256" key="4">
    <source>
        <dbReference type="ARBA" id="ARBA00022490"/>
    </source>
</evidence>
<dbReference type="AlphaFoldDB" id="C5WCN5"/>
<evidence type="ECO:0000256" key="12">
    <source>
        <dbReference type="HAMAP-Rule" id="MF_00041"/>
    </source>
</evidence>
<evidence type="ECO:0000313" key="15">
    <source>
        <dbReference type="Proteomes" id="UP000061704"/>
    </source>
</evidence>
<dbReference type="Pfam" id="PF01406">
    <property type="entry name" value="tRNA-synt_1e"/>
    <property type="match status" value="1"/>
</dbReference>
<keyword evidence="5 12" id="KW-0436">Ligase</keyword>
<name>C5WCN5_9ENTR</name>
<evidence type="ECO:0000256" key="2">
    <source>
        <dbReference type="ARBA" id="ARBA00005594"/>
    </source>
</evidence>
<proteinExistence type="inferred from homology"/>
<organism evidence="14 15">
    <name type="scientific">Candidatus Ishikawaella capsulata Mpkobe</name>
    <dbReference type="NCBI Taxonomy" id="476281"/>
    <lineage>
        <taxon>Bacteria</taxon>
        <taxon>Pseudomonadati</taxon>
        <taxon>Pseudomonadota</taxon>
        <taxon>Gammaproteobacteria</taxon>
        <taxon>Enterobacterales</taxon>
        <taxon>Enterobacteriaceae</taxon>
        <taxon>Candidatus Ishikawella</taxon>
    </lineage>
</organism>
<evidence type="ECO:0000256" key="3">
    <source>
        <dbReference type="ARBA" id="ARBA00011245"/>
    </source>
</evidence>
<evidence type="ECO:0000256" key="1">
    <source>
        <dbReference type="ARBA" id="ARBA00004496"/>
    </source>
</evidence>
<evidence type="ECO:0000256" key="9">
    <source>
        <dbReference type="ARBA" id="ARBA00022840"/>
    </source>
</evidence>